<evidence type="ECO:0000313" key="1">
    <source>
        <dbReference type="EMBL" id="WEK55183.1"/>
    </source>
</evidence>
<keyword evidence="2" id="KW-1185">Reference proteome</keyword>
<gene>
    <name evidence="1" type="ORF">P0Y55_03710</name>
</gene>
<evidence type="ECO:0000313" key="2">
    <source>
        <dbReference type="Proteomes" id="UP001178662"/>
    </source>
</evidence>
<reference evidence="1" key="1">
    <citation type="submission" date="2023-03" db="EMBL/GenBank/DDBJ databases">
        <title>Andean soil-derived lignocellulolytic bacterial consortium as a source of novel taxa and putative plastic-active enzymes.</title>
        <authorList>
            <person name="Diaz-Garcia L."/>
            <person name="Chuvochina M."/>
            <person name="Feuerriegel G."/>
            <person name="Bunk B."/>
            <person name="Sproer C."/>
            <person name="Streit W.R."/>
            <person name="Rodriguez L.M."/>
            <person name="Overmann J."/>
            <person name="Jimenez D.J."/>
        </authorList>
    </citation>
    <scope>NUCLEOTIDE SEQUENCE</scope>
    <source>
        <strain evidence="1">MAG 2441</strain>
    </source>
</reference>
<proteinExistence type="predicted"/>
<organism evidence="1 2">
    <name type="scientific">Candidatus Cohnella colombiensis</name>
    <dbReference type="NCBI Taxonomy" id="3121368"/>
    <lineage>
        <taxon>Bacteria</taxon>
        <taxon>Bacillati</taxon>
        <taxon>Bacillota</taxon>
        <taxon>Bacilli</taxon>
        <taxon>Bacillales</taxon>
        <taxon>Paenibacillaceae</taxon>
        <taxon>Cohnella</taxon>
    </lineage>
</organism>
<sequence>MRQILMTVLLIITVVTLYMSIVGSDGGTKEQITSSGDRMARWISGISP</sequence>
<accession>A0AA95EXC2</accession>
<dbReference type="EMBL" id="CP119317">
    <property type="protein sequence ID" value="WEK55183.1"/>
    <property type="molecule type" value="Genomic_DNA"/>
</dbReference>
<name>A0AA95EXC2_9BACL</name>
<dbReference type="Proteomes" id="UP001178662">
    <property type="component" value="Chromosome"/>
</dbReference>
<protein>
    <submittedName>
        <fullName evidence="1">Uncharacterized protein</fullName>
    </submittedName>
</protein>
<dbReference type="AlphaFoldDB" id="A0AA95EXC2"/>